<dbReference type="AlphaFoldDB" id="A0A2P6RNB2"/>
<dbReference type="Pfam" id="PF01734">
    <property type="entry name" value="Patatin"/>
    <property type="match status" value="2"/>
</dbReference>
<feature type="short sequence motif" description="DGA/G" evidence="6">
    <location>
        <begin position="440"/>
        <end position="442"/>
    </location>
</feature>
<dbReference type="GO" id="GO:0006952">
    <property type="term" value="P:defense response"/>
    <property type="evidence" value="ECO:0007669"/>
    <property type="project" value="UniProtKB-KW"/>
</dbReference>
<proteinExistence type="inferred from homology"/>
<feature type="active site" description="Proton acceptor" evidence="6">
    <location>
        <position position="440"/>
    </location>
</feature>
<keyword evidence="10" id="KW-1185">Reference proteome</keyword>
<dbReference type="SUPFAM" id="SSF52151">
    <property type="entry name" value="FabD/lysophospholipase-like"/>
    <property type="match status" value="2"/>
</dbReference>
<evidence type="ECO:0000256" key="7">
    <source>
        <dbReference type="RuleBase" id="RU361262"/>
    </source>
</evidence>
<reference evidence="9 10" key="1">
    <citation type="journal article" date="2018" name="Nat. Genet.">
        <title>The Rosa genome provides new insights in the design of modern roses.</title>
        <authorList>
            <person name="Bendahmane M."/>
        </authorList>
    </citation>
    <scope>NUCLEOTIDE SEQUENCE [LARGE SCALE GENOMIC DNA]</scope>
    <source>
        <strain evidence="10">cv. Old Blush</strain>
    </source>
</reference>
<dbReference type="Gene3D" id="3.40.1090.10">
    <property type="entry name" value="Cytosolic phospholipase A2 catalytic domain"/>
    <property type="match status" value="3"/>
</dbReference>
<feature type="short sequence motif" description="GXGXXG" evidence="6">
    <location>
        <begin position="251"/>
        <end position="256"/>
    </location>
</feature>
<comment type="domain">
    <text evidence="7">The nitrogen atoms of the two glycine residues in the GGXR motif define the oxyanion hole, and stabilize the oxyanion that forms during the nucleophilic attack by the catalytic serine during substrate cleavage.</text>
</comment>
<feature type="active site" description="Nucleophile" evidence="6">
    <location>
        <position position="291"/>
    </location>
</feature>
<evidence type="ECO:0000256" key="1">
    <source>
        <dbReference type="ARBA" id="ARBA00010240"/>
    </source>
</evidence>
<dbReference type="FunFam" id="3.40.1090.10:FF:000005">
    <property type="entry name" value="Patatin"/>
    <property type="match status" value="1"/>
</dbReference>
<dbReference type="EMBL" id="PDCK01000040">
    <property type="protein sequence ID" value="PRQ47916.1"/>
    <property type="molecule type" value="Genomic_DNA"/>
</dbReference>
<dbReference type="GO" id="GO:0047372">
    <property type="term" value="F:monoacylglycerol lipase activity"/>
    <property type="evidence" value="ECO:0007669"/>
    <property type="project" value="TreeGrafter"/>
</dbReference>
<sequence>MPTSLEKRKMVTVLSIDGGGIKGIIPGTLIAFLETKLQDLDGPSARLADYFDIIAGISTGGLVTTMLTAPNKDNRPMYEAKDINNFYFEQTPKIFPQNRSAKESSLKNPKLSDICISTSAAPTFLPAHYFEVKDSQGTTRTFDLVDGGVAANNPTMMAISHINREMLKHGSEPMDANRLLVLSLGTGTAKFEGKYSATKASKWGLIKISNKRKTEKGKRKKNKEKEHPLSWHIMSIGLAKRKMVTVLSIDGGGIRGIIPSTILGFLESKLQDLDGANARIADYFDIIAGTSTGGLVTTMLTAPNKNNRPMYEAKDINNFYLEHCPQIFPQKSRKNFFTSITNATKPGPKYDGKYLRSLTNGLLGDLTLKQTLTNVVIPTFDIKHLQPVVFTTIDAKENSLKNAKLSDVCISTSAAPSYLPPHYFEVKDDQGNIRTFDLVDGGVAANNPTMMAISHINREMLKNNSEPMDATRLQVLSLGTGAAKYAEKYSAVDASKWGLVNWMFHNGSTPLLDIFGDASSDMVDFHVSTLFQSLNVKDNYLRIQDDTLSGEESSVDIATEKNLESLVVIGNGLLKKPVSRVNMDTGRYEKCEGEATYEEALVHFAIQLSEERKLRQTN</sequence>
<feature type="active site" description="Nucleophile" evidence="6">
    <location>
        <position position="58"/>
    </location>
</feature>
<dbReference type="PROSITE" id="PS51635">
    <property type="entry name" value="PNPLA"/>
    <property type="match status" value="2"/>
</dbReference>
<evidence type="ECO:0000256" key="2">
    <source>
        <dbReference type="ARBA" id="ARBA00022801"/>
    </source>
</evidence>
<dbReference type="PANTHER" id="PTHR32176:SF99">
    <property type="entry name" value="PATATIN"/>
    <property type="match status" value="1"/>
</dbReference>
<dbReference type="InterPro" id="IPR002641">
    <property type="entry name" value="PNPLA_dom"/>
</dbReference>
<evidence type="ECO:0000256" key="6">
    <source>
        <dbReference type="PROSITE-ProRule" id="PRU01161"/>
    </source>
</evidence>
<keyword evidence="4 6" id="KW-0442">Lipid degradation</keyword>
<dbReference type="OMA" id="HNISQTY"/>
<keyword evidence="5 6" id="KW-0443">Lipid metabolism</keyword>
<evidence type="ECO:0000313" key="9">
    <source>
        <dbReference type="EMBL" id="PRQ47916.1"/>
    </source>
</evidence>
<dbReference type="CDD" id="cd07214">
    <property type="entry name" value="Pat17_isozyme_like"/>
    <property type="match status" value="1"/>
</dbReference>
<comment type="similarity">
    <text evidence="1 7">Belongs to the patatin family.</text>
</comment>
<evidence type="ECO:0000313" key="10">
    <source>
        <dbReference type="Proteomes" id="UP000238479"/>
    </source>
</evidence>
<evidence type="ECO:0000256" key="4">
    <source>
        <dbReference type="ARBA" id="ARBA00022963"/>
    </source>
</evidence>
<dbReference type="Gramene" id="PRQ47916">
    <property type="protein sequence ID" value="PRQ47916"/>
    <property type="gene ID" value="RchiOBHm_Chr2g0104921"/>
</dbReference>
<feature type="active site" description="Proton acceptor" evidence="6">
    <location>
        <position position="146"/>
    </location>
</feature>
<comment type="caution">
    <text evidence="9">The sequence shown here is derived from an EMBL/GenBank/DDBJ whole genome shotgun (WGS) entry which is preliminary data.</text>
</comment>
<feature type="short sequence motif" description="GXSXG" evidence="6">
    <location>
        <begin position="289"/>
        <end position="293"/>
    </location>
</feature>
<dbReference type="PANTHER" id="PTHR32176">
    <property type="entry name" value="XYLOSE ISOMERASE"/>
    <property type="match status" value="1"/>
</dbReference>
<keyword evidence="2 6" id="KW-0378">Hydrolase</keyword>
<organism evidence="9 10">
    <name type="scientific">Rosa chinensis</name>
    <name type="common">China rose</name>
    <dbReference type="NCBI Taxonomy" id="74649"/>
    <lineage>
        <taxon>Eukaryota</taxon>
        <taxon>Viridiplantae</taxon>
        <taxon>Streptophyta</taxon>
        <taxon>Embryophyta</taxon>
        <taxon>Tracheophyta</taxon>
        <taxon>Spermatophyta</taxon>
        <taxon>Magnoliopsida</taxon>
        <taxon>eudicotyledons</taxon>
        <taxon>Gunneridae</taxon>
        <taxon>Pentapetalae</taxon>
        <taxon>rosids</taxon>
        <taxon>fabids</taxon>
        <taxon>Rosales</taxon>
        <taxon>Rosaceae</taxon>
        <taxon>Rosoideae</taxon>
        <taxon>Rosoideae incertae sedis</taxon>
        <taxon>Rosa</taxon>
    </lineage>
</organism>
<protein>
    <recommendedName>
        <fullName evidence="7">Patatin</fullName>
        <ecNumber evidence="7">3.1.1.-</ecNumber>
    </recommendedName>
</protein>
<feature type="domain" description="PNPLA" evidence="8">
    <location>
        <begin position="247"/>
        <end position="453"/>
    </location>
</feature>
<dbReference type="GO" id="GO:0004620">
    <property type="term" value="F:phospholipase activity"/>
    <property type="evidence" value="ECO:0007669"/>
    <property type="project" value="TreeGrafter"/>
</dbReference>
<dbReference type="Proteomes" id="UP000238479">
    <property type="component" value="Chromosome 2"/>
</dbReference>
<feature type="short sequence motif" description="GXSXG" evidence="6">
    <location>
        <begin position="56"/>
        <end position="60"/>
    </location>
</feature>
<comment type="function">
    <text evidence="7">Lipolytic acyl hydrolase (LAH).</text>
</comment>
<feature type="short sequence motif" description="DGA/G" evidence="6">
    <location>
        <begin position="146"/>
        <end position="148"/>
    </location>
</feature>
<feature type="short sequence motif" description="GXGXXG" evidence="6">
    <location>
        <begin position="18"/>
        <end position="23"/>
    </location>
</feature>
<name>A0A2P6RNB2_ROSCH</name>
<dbReference type="EC" id="3.1.1.-" evidence="7"/>
<evidence type="ECO:0000259" key="8">
    <source>
        <dbReference type="PROSITE" id="PS51635"/>
    </source>
</evidence>
<evidence type="ECO:0000256" key="3">
    <source>
        <dbReference type="ARBA" id="ARBA00022821"/>
    </source>
</evidence>
<gene>
    <name evidence="9" type="ORF">RchiOBHm_Chr2g0104921</name>
</gene>
<feature type="domain" description="PNPLA" evidence="8">
    <location>
        <begin position="14"/>
        <end position="159"/>
    </location>
</feature>
<keyword evidence="3" id="KW-0611">Plant defense</keyword>
<dbReference type="InterPro" id="IPR016035">
    <property type="entry name" value="Acyl_Trfase/lysoPLipase"/>
</dbReference>
<dbReference type="GO" id="GO:0016042">
    <property type="term" value="P:lipid catabolic process"/>
    <property type="evidence" value="ECO:0007669"/>
    <property type="project" value="UniProtKB-UniRule"/>
</dbReference>
<accession>A0A2P6RNB2</accession>
<evidence type="ECO:0000256" key="5">
    <source>
        <dbReference type="ARBA" id="ARBA00023098"/>
    </source>
</evidence>